<dbReference type="CTD" id="6100975"/>
<dbReference type="WBParaSite" id="Bm14350.1">
    <property type="protein sequence ID" value="Bm14350.1"/>
    <property type="gene ID" value="WBGene00234611"/>
</dbReference>
<organism evidence="1">
    <name type="scientific">Brugia malayi</name>
    <name type="common">Filarial nematode worm</name>
    <dbReference type="NCBI Taxonomy" id="6279"/>
    <lineage>
        <taxon>Eukaryota</taxon>
        <taxon>Metazoa</taxon>
        <taxon>Ecdysozoa</taxon>
        <taxon>Nematoda</taxon>
        <taxon>Chromadorea</taxon>
        <taxon>Rhabditida</taxon>
        <taxon>Spirurina</taxon>
        <taxon>Spiruromorpha</taxon>
        <taxon>Filarioidea</taxon>
        <taxon>Onchocercidae</taxon>
        <taxon>Brugia</taxon>
    </lineage>
</organism>
<reference evidence="3" key="3">
    <citation type="submission" date="2022-04" db="UniProtKB">
        <authorList>
            <consortium name="WormBaseParasite"/>
        </authorList>
    </citation>
    <scope>IDENTIFICATION</scope>
</reference>
<keyword evidence="2" id="KW-1185">Reference proteome</keyword>
<accession>A0A8L7SRU0</accession>
<name>A0A4E9FI69_BRUMA</name>
<dbReference type="KEGG" id="bmy:BM_BM14350"/>
<reference evidence="2" key="1">
    <citation type="journal article" date="2007" name="Science">
        <title>Draft genome of the filarial nematode parasite Brugia malayi.</title>
        <authorList>
            <person name="Ghedin E."/>
            <person name="Wang S."/>
            <person name="Spiro D."/>
            <person name="Caler E."/>
            <person name="Zhao Q."/>
            <person name="Crabtree J."/>
            <person name="Allen J.E."/>
            <person name="Delcher A.L."/>
            <person name="Guiliano D.B."/>
            <person name="Miranda-Saavedra D."/>
            <person name="Angiuoli S.V."/>
            <person name="Creasy T."/>
            <person name="Amedeo P."/>
            <person name="Haas B."/>
            <person name="El-Sayed N.M."/>
            <person name="Wortman J.R."/>
            <person name="Feldblyum T."/>
            <person name="Tallon L."/>
            <person name="Schatz M."/>
            <person name="Shumway M."/>
            <person name="Koo H."/>
            <person name="Salzberg S.L."/>
            <person name="Schobel S."/>
            <person name="Pertea M."/>
            <person name="Pop M."/>
            <person name="White O."/>
            <person name="Barton G.J."/>
            <person name="Carlow C.K."/>
            <person name="Crawford M.J."/>
            <person name="Daub J."/>
            <person name="Dimmic M.W."/>
            <person name="Estes C.F."/>
            <person name="Foster J.M."/>
            <person name="Ganatra M."/>
            <person name="Gregory W.F."/>
            <person name="Johnson N.M."/>
            <person name="Jin J."/>
            <person name="Komuniecki R."/>
            <person name="Korf I."/>
            <person name="Kumar S."/>
            <person name="Laney S."/>
            <person name="Li B.W."/>
            <person name="Li W."/>
            <person name="Lindblom T.H."/>
            <person name="Lustigman S."/>
            <person name="Ma D."/>
            <person name="Maina C.V."/>
            <person name="Martin D.M."/>
            <person name="McCarter J.P."/>
            <person name="McReynolds L."/>
            <person name="Mitreva M."/>
            <person name="Nutman T.B."/>
            <person name="Parkinson J."/>
            <person name="Peregrin-Alvarez J.M."/>
            <person name="Poole C."/>
            <person name="Ren Q."/>
            <person name="Saunders L."/>
            <person name="Sluder A.E."/>
            <person name="Smith K."/>
            <person name="Stanke M."/>
            <person name="Unnasch T.R."/>
            <person name="Ware J."/>
            <person name="Wei A.D."/>
            <person name="Weil G."/>
            <person name="Williams D.J."/>
            <person name="Zhang Y."/>
            <person name="Williams S.A."/>
            <person name="Fraser-Liggett C."/>
            <person name="Slatko B."/>
            <person name="Blaxter M.L."/>
            <person name="Scott A.L."/>
        </authorList>
    </citation>
    <scope>NUCLEOTIDE SEQUENCE</scope>
    <source>
        <strain evidence="2">FR3</strain>
    </source>
</reference>
<dbReference type="RefSeq" id="XP_042935507.1">
    <property type="nucleotide sequence ID" value="XM_043079573.1"/>
</dbReference>
<proteinExistence type="predicted"/>
<reference evidence="1" key="2">
    <citation type="submission" date="2019-04" db="EMBL/GenBank/DDBJ databases">
        <authorList>
            <person name="Howe K."/>
            <person name="Paulini M."/>
            <person name="Williams G."/>
        </authorList>
    </citation>
    <scope>NUCLEOTIDE SEQUENCE [LARGE SCALE GENOMIC DNA]</scope>
    <source>
        <strain evidence="1">FR3</strain>
    </source>
</reference>
<accession>A0A4E9FI69</accession>
<sequence length="50" mass="5858">MIRKAILLLKHLRNQDALSFRQDQKQIWWSAVSSISDRYSGNVLTVQDNI</sequence>
<protein>
    <submittedName>
        <fullName evidence="1 3">Uncharacterized protein</fullName>
    </submittedName>
</protein>
<dbReference type="Proteomes" id="UP000006672">
    <property type="component" value="Unassembled WGS sequence"/>
</dbReference>
<evidence type="ECO:0000313" key="3">
    <source>
        <dbReference type="WBParaSite" id="Bm14350.1"/>
    </source>
</evidence>
<dbReference type="EMBL" id="CAAKNF010000194">
    <property type="protein sequence ID" value="VIO95168.1"/>
    <property type="molecule type" value="Genomic_DNA"/>
</dbReference>
<gene>
    <name evidence="1" type="primary">Bm14350</name>
    <name evidence="3" type="synonym">Bm1_30415</name>
    <name evidence="1" type="ORF">BM_BM14350</name>
</gene>
<dbReference type="AlphaFoldDB" id="A0A4E9FI69"/>
<dbReference type="GeneID" id="6100975"/>
<evidence type="ECO:0000313" key="2">
    <source>
        <dbReference type="Proteomes" id="UP000006672"/>
    </source>
</evidence>
<evidence type="ECO:0000313" key="1">
    <source>
        <dbReference type="EMBL" id="VIO95168.1"/>
    </source>
</evidence>